<protein>
    <submittedName>
        <fullName evidence="1">Uncharacterized protein</fullName>
    </submittedName>
</protein>
<dbReference type="AlphaFoldDB" id="A0A3S4CJA3"/>
<accession>A0A3S4CJA3</accession>
<gene>
    <name evidence="1" type="ORF">PARHAE_01640</name>
</gene>
<proteinExistence type="predicted"/>
<dbReference type="EMBL" id="UZWE01000028">
    <property type="protein sequence ID" value="VDS08456.1"/>
    <property type="molecule type" value="Genomic_DNA"/>
</dbReference>
<sequence>MRPELVGPAIPTQDSVTLSGITSVALPILGAPAGDLPALFLATEDFPIRLAYALDLRGGP</sequence>
<name>A0A3S4CJA3_9RHOB</name>
<dbReference type="Proteomes" id="UP000270743">
    <property type="component" value="Unassembled WGS sequence"/>
</dbReference>
<evidence type="ECO:0000313" key="1">
    <source>
        <dbReference type="EMBL" id="VDS08456.1"/>
    </source>
</evidence>
<organism evidence="1 2">
    <name type="scientific">Paracoccus haematequi</name>
    <dbReference type="NCBI Taxonomy" id="2491866"/>
    <lineage>
        <taxon>Bacteria</taxon>
        <taxon>Pseudomonadati</taxon>
        <taxon>Pseudomonadota</taxon>
        <taxon>Alphaproteobacteria</taxon>
        <taxon>Rhodobacterales</taxon>
        <taxon>Paracoccaceae</taxon>
        <taxon>Paracoccus</taxon>
    </lineage>
</organism>
<keyword evidence="2" id="KW-1185">Reference proteome</keyword>
<evidence type="ECO:0000313" key="2">
    <source>
        <dbReference type="Proteomes" id="UP000270743"/>
    </source>
</evidence>
<reference evidence="1 2" key="1">
    <citation type="submission" date="2018-12" db="EMBL/GenBank/DDBJ databases">
        <authorList>
            <person name="Criscuolo A."/>
        </authorList>
    </citation>
    <scope>NUCLEOTIDE SEQUENCE [LARGE SCALE GENOMIC DNA]</scope>
    <source>
        <strain evidence="1">ACIP1116241</strain>
    </source>
</reference>